<proteinExistence type="predicted"/>
<evidence type="ECO:0000313" key="1">
    <source>
        <dbReference type="EMBL" id="SFC09090.1"/>
    </source>
</evidence>
<name>A0A1I1GIV0_9RHOB</name>
<protein>
    <submittedName>
        <fullName evidence="1">Branched-chain amino acid transport system substrate-binding protein</fullName>
    </submittedName>
</protein>
<sequence length="378" mass="40581">MQGCELLTGVFQIGLIFSLSGPYTALGQASLDGALMAIDDVNAAGKLRLNAVHGDPKGVPSRYEDLVEEMVRNGPLRHIVGGITSWSRKDMIPALERKGALLWYPCPYEGFECNDHVVYLGACPNQHLLPLIDHVVTRGIRKAFLVGSNYVWGWETLRVAREQLVKRGVDVVGERHLPLGDTECDRLLADIAASGPDLIVDSLIGPSNHAFMQALAAERPTGGRPLIVSANQTEADLAALGPAAEGMMSIGAWFEAVSGEGFRARIAERYGPDYRASCNFATAYAAIQLLAEGFANAGCDDPQAVFSAVAGRSHETVLGEIEINSVSRHTSLVPRLAVAEGGRFRIIVDQDHAIAPDPYLTNVAPAPARRAPNLRIVS</sequence>
<dbReference type="InterPro" id="IPR028082">
    <property type="entry name" value="Peripla_BP_I"/>
</dbReference>
<dbReference type="AlphaFoldDB" id="A0A1I1GIV0"/>
<reference evidence="1 2" key="1">
    <citation type="submission" date="2016-10" db="EMBL/GenBank/DDBJ databases">
        <authorList>
            <person name="de Groot N.N."/>
        </authorList>
    </citation>
    <scope>NUCLEOTIDE SEQUENCE [LARGE SCALE GENOMIC DNA]</scope>
    <source>
        <strain evidence="1 2">DSM 19548</strain>
    </source>
</reference>
<dbReference type="InterPro" id="IPR000709">
    <property type="entry name" value="Leu_Ile_Val-bd"/>
</dbReference>
<organism evidence="1 2">
    <name type="scientific">Tropicimonas isoalkanivorans</name>
    <dbReference type="NCBI Taxonomy" id="441112"/>
    <lineage>
        <taxon>Bacteria</taxon>
        <taxon>Pseudomonadati</taxon>
        <taxon>Pseudomonadota</taxon>
        <taxon>Alphaproteobacteria</taxon>
        <taxon>Rhodobacterales</taxon>
        <taxon>Roseobacteraceae</taxon>
        <taxon>Tropicimonas</taxon>
    </lineage>
</organism>
<dbReference type="SUPFAM" id="SSF53822">
    <property type="entry name" value="Periplasmic binding protein-like I"/>
    <property type="match status" value="1"/>
</dbReference>
<dbReference type="STRING" id="441112.SAMN04488094_102502"/>
<dbReference type="PANTHER" id="PTHR47628:SF1">
    <property type="entry name" value="ALIPHATIC AMIDASE EXPRESSION-REGULATING PROTEIN"/>
    <property type="match status" value="1"/>
</dbReference>
<dbReference type="PRINTS" id="PR00337">
    <property type="entry name" value="LEUILEVALBP"/>
</dbReference>
<keyword evidence="2" id="KW-1185">Reference proteome</keyword>
<dbReference type="GO" id="GO:0006865">
    <property type="term" value="P:amino acid transport"/>
    <property type="evidence" value="ECO:0007669"/>
    <property type="project" value="InterPro"/>
</dbReference>
<evidence type="ECO:0000313" key="2">
    <source>
        <dbReference type="Proteomes" id="UP000198728"/>
    </source>
</evidence>
<accession>A0A1I1GIV0</accession>
<dbReference type="EMBL" id="FOLG01000002">
    <property type="protein sequence ID" value="SFC09090.1"/>
    <property type="molecule type" value="Genomic_DNA"/>
</dbReference>
<dbReference type="Pfam" id="PF13433">
    <property type="entry name" value="Peripla_BP_5"/>
    <property type="match status" value="1"/>
</dbReference>
<dbReference type="Proteomes" id="UP000198728">
    <property type="component" value="Unassembled WGS sequence"/>
</dbReference>
<dbReference type="PANTHER" id="PTHR47628">
    <property type="match status" value="1"/>
</dbReference>
<gene>
    <name evidence="1" type="ORF">SAMN04488094_102502</name>
</gene>
<dbReference type="Gene3D" id="3.40.50.2300">
    <property type="match status" value="2"/>
</dbReference>